<feature type="compositionally biased region" description="Polar residues" evidence="1">
    <location>
        <begin position="194"/>
        <end position="214"/>
    </location>
</feature>
<evidence type="ECO:0000259" key="2">
    <source>
        <dbReference type="Pfam" id="PF13628"/>
    </source>
</evidence>
<feature type="region of interest" description="Disordered" evidence="1">
    <location>
        <begin position="19"/>
        <end position="49"/>
    </location>
</feature>
<dbReference type="Gene3D" id="1.20.1260.10">
    <property type="match status" value="1"/>
</dbReference>
<gene>
    <name evidence="3" type="ORF">GCM10010833_29320</name>
</gene>
<proteinExistence type="predicted"/>
<dbReference type="InterPro" id="IPR012347">
    <property type="entry name" value="Ferritin-like"/>
</dbReference>
<dbReference type="PROSITE" id="PS51257">
    <property type="entry name" value="PROKAR_LIPOPROTEIN"/>
    <property type="match status" value="1"/>
</dbReference>
<organism evidence="3 4">
    <name type="scientific">Blastomonas aquatica</name>
    <dbReference type="NCBI Taxonomy" id="1510276"/>
    <lineage>
        <taxon>Bacteria</taxon>
        <taxon>Pseudomonadati</taxon>
        <taxon>Pseudomonadota</taxon>
        <taxon>Alphaproteobacteria</taxon>
        <taxon>Sphingomonadales</taxon>
        <taxon>Sphingomonadaceae</taxon>
        <taxon>Blastomonas</taxon>
    </lineage>
</organism>
<dbReference type="EMBL" id="BMGD01000005">
    <property type="protein sequence ID" value="GGB72245.1"/>
    <property type="molecule type" value="Genomic_DNA"/>
</dbReference>
<dbReference type="Pfam" id="PF13628">
    <property type="entry name" value="DUF4142"/>
    <property type="match status" value="1"/>
</dbReference>
<feature type="domain" description="DUF4142" evidence="2">
    <location>
        <begin position="54"/>
        <end position="193"/>
    </location>
</feature>
<dbReference type="PANTHER" id="PTHR38593:SF1">
    <property type="entry name" value="BLR2558 PROTEIN"/>
    <property type="match status" value="1"/>
</dbReference>
<evidence type="ECO:0000256" key="1">
    <source>
        <dbReference type="SAM" id="MobiDB-lite"/>
    </source>
</evidence>
<dbReference type="Proteomes" id="UP000614261">
    <property type="component" value="Unassembled WGS sequence"/>
</dbReference>
<protein>
    <recommendedName>
        <fullName evidence="2">DUF4142 domain-containing protein</fullName>
    </recommendedName>
</protein>
<feature type="compositionally biased region" description="Polar residues" evidence="1">
    <location>
        <begin position="26"/>
        <end position="41"/>
    </location>
</feature>
<evidence type="ECO:0000313" key="4">
    <source>
        <dbReference type="Proteomes" id="UP000614261"/>
    </source>
</evidence>
<name>A0ABQ1JMR7_9SPHN</name>
<sequence length="221" mass="23487">MRNTVILAAAFLATACDTPDTRQAEQAETDTAMTGDTQSAATGPDAAANNGALTTETYVTRAAISDMYEIEAGKLAMDNGQSEQTRRFGKMMVDDHTKSSQDMKAAVTRSSAAMPIPARLDAEHQAMIDRLKNAQGAAFDSEYQTQQMAAHDKALALHQGYADNSNTDNADLKAFAQQVVPVIRRHHDGVRAMTGTSARATSATNSGTMNQGNTGMIPDGQ</sequence>
<accession>A0ABQ1JMR7</accession>
<dbReference type="InterPro" id="IPR025419">
    <property type="entry name" value="DUF4142"/>
</dbReference>
<dbReference type="RefSeq" id="WP_188515175.1">
    <property type="nucleotide sequence ID" value="NZ_BMGD01000005.1"/>
</dbReference>
<feature type="region of interest" description="Disordered" evidence="1">
    <location>
        <begin position="194"/>
        <end position="221"/>
    </location>
</feature>
<evidence type="ECO:0000313" key="3">
    <source>
        <dbReference type="EMBL" id="GGB72245.1"/>
    </source>
</evidence>
<comment type="caution">
    <text evidence="3">The sequence shown here is derived from an EMBL/GenBank/DDBJ whole genome shotgun (WGS) entry which is preliminary data.</text>
</comment>
<keyword evidence="4" id="KW-1185">Reference proteome</keyword>
<dbReference type="PANTHER" id="PTHR38593">
    <property type="entry name" value="BLR2558 PROTEIN"/>
    <property type="match status" value="1"/>
</dbReference>
<reference evidence="4" key="1">
    <citation type="journal article" date="2019" name="Int. J. Syst. Evol. Microbiol.">
        <title>The Global Catalogue of Microorganisms (GCM) 10K type strain sequencing project: providing services to taxonomists for standard genome sequencing and annotation.</title>
        <authorList>
            <consortium name="The Broad Institute Genomics Platform"/>
            <consortium name="The Broad Institute Genome Sequencing Center for Infectious Disease"/>
            <person name="Wu L."/>
            <person name="Ma J."/>
        </authorList>
    </citation>
    <scope>NUCLEOTIDE SEQUENCE [LARGE SCALE GENOMIC DNA]</scope>
    <source>
        <strain evidence="4">CGMCC 1.12851</strain>
    </source>
</reference>